<feature type="non-terminal residue" evidence="4">
    <location>
        <position position="165"/>
    </location>
</feature>
<dbReference type="EMBL" id="CAJHJF010008332">
    <property type="protein sequence ID" value="CAD6966158.1"/>
    <property type="molecule type" value="Genomic_DNA"/>
</dbReference>
<dbReference type="FunFam" id="1.10.287.310:FF:000002">
    <property type="entry name" value="60S ribosomal protein L35"/>
    <property type="match status" value="1"/>
</dbReference>
<dbReference type="GO" id="GO:0003729">
    <property type="term" value="F:mRNA binding"/>
    <property type="evidence" value="ECO:0007669"/>
    <property type="project" value="TreeGrafter"/>
</dbReference>
<comment type="similarity">
    <text evidence="1">Belongs to the universal ribosomal protein uL29 family.</text>
</comment>
<keyword evidence="2" id="KW-0689">Ribosomal protein</keyword>
<dbReference type="FunFam" id="6.10.250.3450:FF:000001">
    <property type="entry name" value="60S ribosomal protein L35"/>
    <property type="match status" value="1"/>
</dbReference>
<keyword evidence="3" id="KW-0687">Ribonucleoprotein</keyword>
<organism evidence="4 5">
    <name type="scientific">Tilletia laevis</name>
    <dbReference type="NCBI Taxonomy" id="157183"/>
    <lineage>
        <taxon>Eukaryota</taxon>
        <taxon>Fungi</taxon>
        <taxon>Dikarya</taxon>
        <taxon>Basidiomycota</taxon>
        <taxon>Ustilaginomycotina</taxon>
        <taxon>Exobasidiomycetes</taxon>
        <taxon>Tilletiales</taxon>
        <taxon>Tilletiaceae</taxon>
        <taxon>Tilletia</taxon>
    </lineage>
</organism>
<comment type="caution">
    <text evidence="4">The sequence shown here is derived from an EMBL/GenBank/DDBJ whole genome shotgun (WGS) entry which is preliminary data.</text>
</comment>
<evidence type="ECO:0008006" key="6">
    <source>
        <dbReference type="Google" id="ProtNLM"/>
    </source>
</evidence>
<dbReference type="Gene3D" id="6.10.250.3450">
    <property type="match status" value="1"/>
</dbReference>
<dbReference type="CDD" id="cd00427">
    <property type="entry name" value="Ribosomal_L29_HIP"/>
    <property type="match status" value="1"/>
</dbReference>
<protein>
    <recommendedName>
        <fullName evidence="6">60S ribosomal protein L35</fullName>
    </recommendedName>
</protein>
<dbReference type="GO" id="GO:0030684">
    <property type="term" value="C:preribosome"/>
    <property type="evidence" value="ECO:0007669"/>
    <property type="project" value="UniProtKB-ARBA"/>
</dbReference>
<dbReference type="InterPro" id="IPR036049">
    <property type="entry name" value="Ribosomal_uL29_sf"/>
</dbReference>
<dbReference type="InterPro" id="IPR018254">
    <property type="entry name" value="Ribosomal_uL29_CS"/>
</dbReference>
<sequence>GTLRNESAPRTTTTAAAAVAEISVIDPFSAFIDIFSHLLPPQSSKVRAHELQSKSKADLAAQLTELKEELLKLRVQKVVGGASSKLTRINTVRKSIARVLTITNQKQRTNLREFYKGKKYQPLDLRAKKTRAIRRKLNKHESSQTTQRKAKSHTHFGQVRYVLKA</sequence>
<dbReference type="PANTHER" id="PTHR45722">
    <property type="entry name" value="60S RIBOSOMAL PROTEIN L35"/>
    <property type="match status" value="1"/>
</dbReference>
<proteinExistence type="inferred from homology"/>
<evidence type="ECO:0000313" key="4">
    <source>
        <dbReference type="EMBL" id="CAD6966158.1"/>
    </source>
</evidence>
<dbReference type="InterPro" id="IPR001854">
    <property type="entry name" value="Ribosomal_uL29"/>
</dbReference>
<evidence type="ECO:0000313" key="5">
    <source>
        <dbReference type="Proteomes" id="UP000836404"/>
    </source>
</evidence>
<name>A0A9N8QPR2_9BASI</name>
<dbReference type="InterPro" id="IPR045059">
    <property type="entry name" value="Ribosomal_uL29_euk"/>
</dbReference>
<dbReference type="Pfam" id="PF00831">
    <property type="entry name" value="Ribosomal_L29"/>
    <property type="match status" value="1"/>
</dbReference>
<reference evidence="4 5" key="1">
    <citation type="submission" date="2020-10" db="EMBL/GenBank/DDBJ databases">
        <authorList>
            <person name="Sedaghatjoo S."/>
        </authorList>
    </citation>
    <scope>NUCLEOTIDE SEQUENCE [LARGE SCALE GENOMIC DNA]</scope>
    <source>
        <strain evidence="4 5">LLFL</strain>
    </source>
</reference>
<dbReference type="GO" id="GO:0000463">
    <property type="term" value="P:maturation of LSU-rRNA from tricistronic rRNA transcript (SSU-rRNA, 5.8S rRNA, LSU-rRNA)"/>
    <property type="evidence" value="ECO:0007669"/>
    <property type="project" value="InterPro"/>
</dbReference>
<dbReference type="SUPFAM" id="SSF46561">
    <property type="entry name" value="Ribosomal protein L29 (L29p)"/>
    <property type="match status" value="1"/>
</dbReference>
<keyword evidence="5" id="KW-1185">Reference proteome</keyword>
<dbReference type="GO" id="GO:0006412">
    <property type="term" value="P:translation"/>
    <property type="evidence" value="ECO:0007669"/>
    <property type="project" value="InterPro"/>
</dbReference>
<dbReference type="GO" id="GO:0003735">
    <property type="term" value="F:structural constituent of ribosome"/>
    <property type="evidence" value="ECO:0007669"/>
    <property type="project" value="InterPro"/>
</dbReference>
<dbReference type="Proteomes" id="UP000836404">
    <property type="component" value="Unassembled WGS sequence"/>
</dbReference>
<dbReference type="GO" id="GO:0022625">
    <property type="term" value="C:cytosolic large ribosomal subunit"/>
    <property type="evidence" value="ECO:0007669"/>
    <property type="project" value="InterPro"/>
</dbReference>
<dbReference type="HAMAP" id="MF_00374">
    <property type="entry name" value="Ribosomal_uL29"/>
    <property type="match status" value="1"/>
</dbReference>
<evidence type="ECO:0000256" key="2">
    <source>
        <dbReference type="ARBA" id="ARBA00022980"/>
    </source>
</evidence>
<dbReference type="Gene3D" id="1.10.287.310">
    <property type="match status" value="1"/>
</dbReference>
<gene>
    <name evidence="4" type="ORF">JKILLFL_G2777</name>
</gene>
<accession>A0A9N8QPR2</accession>
<dbReference type="AlphaFoldDB" id="A0A9N8QPR2"/>
<dbReference type="PANTHER" id="PTHR45722:SF2">
    <property type="entry name" value="LARGE RIBOSOMAL SUBUNIT PROTEIN UL29-RELATED"/>
    <property type="match status" value="1"/>
</dbReference>
<evidence type="ECO:0000256" key="1">
    <source>
        <dbReference type="ARBA" id="ARBA00009254"/>
    </source>
</evidence>
<dbReference type="NCBIfam" id="TIGR00012">
    <property type="entry name" value="L29"/>
    <property type="match status" value="1"/>
</dbReference>
<dbReference type="PROSITE" id="PS00579">
    <property type="entry name" value="RIBOSOMAL_L29"/>
    <property type="match status" value="1"/>
</dbReference>
<evidence type="ECO:0000256" key="3">
    <source>
        <dbReference type="ARBA" id="ARBA00023274"/>
    </source>
</evidence>